<evidence type="ECO:0000313" key="13">
    <source>
        <dbReference type="Proteomes" id="UP000694925"/>
    </source>
</evidence>
<organism evidence="13 14">
    <name type="scientific">Ceratina calcarata</name>
    <dbReference type="NCBI Taxonomy" id="156304"/>
    <lineage>
        <taxon>Eukaryota</taxon>
        <taxon>Metazoa</taxon>
        <taxon>Ecdysozoa</taxon>
        <taxon>Arthropoda</taxon>
        <taxon>Hexapoda</taxon>
        <taxon>Insecta</taxon>
        <taxon>Pterygota</taxon>
        <taxon>Neoptera</taxon>
        <taxon>Endopterygota</taxon>
        <taxon>Hymenoptera</taxon>
        <taxon>Apocrita</taxon>
        <taxon>Aculeata</taxon>
        <taxon>Apoidea</taxon>
        <taxon>Anthophila</taxon>
        <taxon>Apidae</taxon>
        <taxon>Ceratina</taxon>
        <taxon>Zadontomerus</taxon>
    </lineage>
</organism>
<dbReference type="InterPro" id="IPR036236">
    <property type="entry name" value="Znf_C2H2_sf"/>
</dbReference>
<dbReference type="InterPro" id="IPR050457">
    <property type="entry name" value="ZnFinger_BTB_dom_contain"/>
</dbReference>
<dbReference type="GO" id="GO:0000981">
    <property type="term" value="F:DNA-binding transcription factor activity, RNA polymerase II-specific"/>
    <property type="evidence" value="ECO:0007669"/>
    <property type="project" value="TreeGrafter"/>
</dbReference>
<gene>
    <name evidence="14" type="primary">LOC108632067</name>
</gene>
<keyword evidence="6" id="KW-0862">Zinc</keyword>
<sequence length="998" mass="112736">MWLSAVPADKDSWRIAWFSQPPALIYRKNGTSCVHRYADCSFFNDMQQLSPSDEIRLLTSSNCALQPTSTSMRPCSFLMHAFKSSDTALKSPLLTFFCSSLTVSSTAWSVGYKERERMRKKLPGYAIYWIRKCNEVLLAHSRTSTHCEPITVILAEVEAPELAAILGFVYTGSATVPRPRLNAFLHAAEALHIRLPPVPVVMTCPKPDCKQEDVKDVKISPKYLQCDQYPCCDHWYRPRADQNGDSASKEEPYPTIESLEAATEIGSLPESMNFNESRCRTGRYCSTTWPVPPFANTAQEKTVHCTDQRPDKDRMSQSDVGRYHPISAVPTIDRITGTASEHAENLNTSCDFSARIRQQEFCFPRTPYDIRLDRQLDPLETRMRSDHVRLRTANEENVLRKDASACGGCFEQERIPGERLTVIRSRIGSCQTKTVPSHLPGRARSYEKSEFGEDLTCRENCFAWKPPRRHVANRVIASPWRQIIRPYHSPKLQPMTTQPHVNNTETVGNLHTSGTARSSTIPTSPTRHFDKICTSADHYYGVEVPTTHDIAYNSGSKLLEGNPVMGPRPQEFYSPQIQSSVITQISPVTHTDAGSCETVLQSQNNIISTTTRCLSSNTECGQTNMNRKGGYLGHTFSQSPQKPEISHPVSRLCDTIDSDDKTDRLANVEVERPETDARIEDKFAEGVVIDSDNNNNDAVVSQDTVQRGRGTQENHRCDQCGKTFVTRASLKVHIRTHSGEKPFRCADCGKQFSQLRNYKYHRSVHEGTREFAATCPECGKYFNDRGYLSSHMKIHRNRKEYGCAECGKSFNQRVAYNMHVRIHTGVKPHQCEQCGKAFSRKMLLKQHLRTHSGERPYQCQVCHKAFADRSNMTLHTRLHSGLKPYQCTLCSKAFTKKHHLKTHLNYHTGTKPYSCPNCGLRFSQSSNMRTHFKKCTINNPAEMKGSQLDVTVMESSKLAQPRMISRTPTETLTPPNSDQELTILTPISKNIRIEGTGT</sequence>
<dbReference type="GO" id="GO:0005634">
    <property type="term" value="C:nucleus"/>
    <property type="evidence" value="ECO:0007669"/>
    <property type="project" value="UniProtKB-SubCell"/>
</dbReference>
<evidence type="ECO:0000256" key="5">
    <source>
        <dbReference type="ARBA" id="ARBA00022771"/>
    </source>
</evidence>
<dbReference type="FunFam" id="3.30.160.60:FF:000446">
    <property type="entry name" value="Zinc finger protein"/>
    <property type="match status" value="1"/>
</dbReference>
<keyword evidence="10" id="KW-0539">Nucleus</keyword>
<evidence type="ECO:0000256" key="9">
    <source>
        <dbReference type="ARBA" id="ARBA00023163"/>
    </source>
</evidence>
<feature type="domain" description="C2H2-type" evidence="12">
    <location>
        <begin position="913"/>
        <end position="940"/>
    </location>
</feature>
<keyword evidence="8" id="KW-0238">DNA-binding</keyword>
<dbReference type="PROSITE" id="PS00028">
    <property type="entry name" value="ZINC_FINGER_C2H2_1"/>
    <property type="match status" value="7"/>
</dbReference>
<keyword evidence="13" id="KW-1185">Reference proteome</keyword>
<dbReference type="GO" id="GO:0000978">
    <property type="term" value="F:RNA polymerase II cis-regulatory region sequence-specific DNA binding"/>
    <property type="evidence" value="ECO:0007669"/>
    <property type="project" value="TreeGrafter"/>
</dbReference>
<name>A0AAJ7WGC0_9HYME</name>
<evidence type="ECO:0000256" key="1">
    <source>
        <dbReference type="ARBA" id="ARBA00004123"/>
    </source>
</evidence>
<dbReference type="AlphaFoldDB" id="A0AAJ7WGC0"/>
<dbReference type="FunFam" id="3.30.160.60:FF:000188">
    <property type="entry name" value="Zinc finger protein 787"/>
    <property type="match status" value="1"/>
</dbReference>
<evidence type="ECO:0000256" key="2">
    <source>
        <dbReference type="ARBA" id="ARBA00006991"/>
    </source>
</evidence>
<evidence type="ECO:0000256" key="8">
    <source>
        <dbReference type="ARBA" id="ARBA00023125"/>
    </source>
</evidence>
<dbReference type="GeneID" id="108632067"/>
<dbReference type="FunFam" id="3.30.160.60:FF:000624">
    <property type="entry name" value="zinc finger protein 697"/>
    <property type="match status" value="1"/>
</dbReference>
<evidence type="ECO:0000256" key="11">
    <source>
        <dbReference type="PROSITE-ProRule" id="PRU00042"/>
    </source>
</evidence>
<keyword evidence="5 11" id="KW-0863">Zinc-finger</keyword>
<dbReference type="RefSeq" id="XP_026675280.1">
    <property type="nucleotide sequence ID" value="XM_026819479.1"/>
</dbReference>
<evidence type="ECO:0000256" key="3">
    <source>
        <dbReference type="ARBA" id="ARBA00022723"/>
    </source>
</evidence>
<reference evidence="14" key="1">
    <citation type="submission" date="2025-08" db="UniProtKB">
        <authorList>
            <consortium name="RefSeq"/>
        </authorList>
    </citation>
    <scope>IDENTIFICATION</scope>
    <source>
        <tissue evidence="14">Whole body</tissue>
    </source>
</reference>
<dbReference type="SMART" id="SM00355">
    <property type="entry name" value="ZnF_C2H2"/>
    <property type="match status" value="8"/>
</dbReference>
<dbReference type="PANTHER" id="PTHR46105">
    <property type="entry name" value="AGAP004733-PA"/>
    <property type="match status" value="1"/>
</dbReference>
<dbReference type="FunFam" id="3.30.160.60:FF:000325">
    <property type="entry name" value="ZFP90 zinc finger protein"/>
    <property type="match status" value="1"/>
</dbReference>
<feature type="domain" description="C2H2-type" evidence="12">
    <location>
        <begin position="885"/>
        <end position="912"/>
    </location>
</feature>
<dbReference type="GO" id="GO:0048598">
    <property type="term" value="P:embryonic morphogenesis"/>
    <property type="evidence" value="ECO:0007669"/>
    <property type="project" value="UniProtKB-ARBA"/>
</dbReference>
<feature type="domain" description="C2H2-type" evidence="12">
    <location>
        <begin position="715"/>
        <end position="742"/>
    </location>
</feature>
<keyword evidence="4" id="KW-0677">Repeat</keyword>
<keyword evidence="9" id="KW-0804">Transcription</keyword>
<keyword evidence="7" id="KW-0805">Transcription regulation</keyword>
<feature type="domain" description="C2H2-type" evidence="12">
    <location>
        <begin position="829"/>
        <end position="856"/>
    </location>
</feature>
<dbReference type="GO" id="GO:0008270">
    <property type="term" value="F:zinc ion binding"/>
    <property type="evidence" value="ECO:0007669"/>
    <property type="project" value="UniProtKB-KW"/>
</dbReference>
<dbReference type="PANTHER" id="PTHR46105:SF5">
    <property type="entry name" value="ZINC FINGER AND BTB DOMAIN-CONTAINING PROTEIN 44 ISOFORM X1"/>
    <property type="match status" value="1"/>
</dbReference>
<dbReference type="FunFam" id="3.30.160.60:FF:001465">
    <property type="entry name" value="Zinc finger protein 560"/>
    <property type="match status" value="1"/>
</dbReference>
<dbReference type="GO" id="GO:0000122">
    <property type="term" value="P:negative regulation of transcription by RNA polymerase II"/>
    <property type="evidence" value="ECO:0007669"/>
    <property type="project" value="UniProtKB-ARBA"/>
</dbReference>
<keyword evidence="3" id="KW-0479">Metal-binding</keyword>
<feature type="domain" description="C2H2-type" evidence="12">
    <location>
        <begin position="743"/>
        <end position="770"/>
    </location>
</feature>
<dbReference type="InterPro" id="IPR013087">
    <property type="entry name" value="Znf_C2H2_type"/>
</dbReference>
<comment type="subcellular location">
    <subcellularLocation>
        <location evidence="1">Nucleus</location>
    </subcellularLocation>
</comment>
<accession>A0AAJ7WGC0</accession>
<dbReference type="KEGG" id="ccal:108632067"/>
<dbReference type="FunFam" id="3.30.160.60:FF:001498">
    <property type="entry name" value="Zinc finger protein 404"/>
    <property type="match status" value="1"/>
</dbReference>
<dbReference type="Pfam" id="PF00096">
    <property type="entry name" value="zf-C2H2"/>
    <property type="match status" value="8"/>
</dbReference>
<evidence type="ECO:0000256" key="10">
    <source>
        <dbReference type="ARBA" id="ARBA00023242"/>
    </source>
</evidence>
<feature type="domain" description="C2H2-type" evidence="12">
    <location>
        <begin position="773"/>
        <end position="800"/>
    </location>
</feature>
<dbReference type="Proteomes" id="UP000694925">
    <property type="component" value="Unplaced"/>
</dbReference>
<evidence type="ECO:0000259" key="12">
    <source>
        <dbReference type="PROSITE" id="PS50157"/>
    </source>
</evidence>
<evidence type="ECO:0000256" key="7">
    <source>
        <dbReference type="ARBA" id="ARBA00023015"/>
    </source>
</evidence>
<evidence type="ECO:0000313" key="14">
    <source>
        <dbReference type="RefSeq" id="XP_026675280.1"/>
    </source>
</evidence>
<evidence type="ECO:0000256" key="4">
    <source>
        <dbReference type="ARBA" id="ARBA00022737"/>
    </source>
</evidence>
<feature type="domain" description="C2H2-type" evidence="12">
    <location>
        <begin position="857"/>
        <end position="884"/>
    </location>
</feature>
<dbReference type="SUPFAM" id="SSF57667">
    <property type="entry name" value="beta-beta-alpha zinc fingers"/>
    <property type="match status" value="4"/>
</dbReference>
<dbReference type="FunFam" id="3.30.160.60:FF:000100">
    <property type="entry name" value="Zinc finger 45-like"/>
    <property type="match status" value="1"/>
</dbReference>
<feature type="domain" description="C2H2-type" evidence="12">
    <location>
        <begin position="801"/>
        <end position="828"/>
    </location>
</feature>
<protein>
    <submittedName>
        <fullName evidence="14">Uncharacterized protein LOC108632067 isoform X1</fullName>
    </submittedName>
</protein>
<dbReference type="PROSITE" id="PS50157">
    <property type="entry name" value="ZINC_FINGER_C2H2_2"/>
    <property type="match status" value="8"/>
</dbReference>
<proteinExistence type="inferred from homology"/>
<comment type="similarity">
    <text evidence="2">Belongs to the krueppel C2H2-type zinc-finger protein family.</text>
</comment>
<dbReference type="Gene3D" id="3.30.160.60">
    <property type="entry name" value="Classic Zinc Finger"/>
    <property type="match status" value="8"/>
</dbReference>
<dbReference type="FunFam" id="3.30.160.60:FF:002070">
    <property type="entry name" value="Zinc finger protein"/>
    <property type="match status" value="1"/>
</dbReference>
<evidence type="ECO:0000256" key="6">
    <source>
        <dbReference type="ARBA" id="ARBA00022833"/>
    </source>
</evidence>